<dbReference type="AlphaFoldDB" id="A0AAN6WJ92"/>
<reference evidence="2" key="1">
    <citation type="journal article" date="2023" name="Mol. Phylogenet. Evol.">
        <title>Genome-scale phylogeny and comparative genomics of the fungal order Sordariales.</title>
        <authorList>
            <person name="Hensen N."/>
            <person name="Bonometti L."/>
            <person name="Westerberg I."/>
            <person name="Brannstrom I.O."/>
            <person name="Guillou S."/>
            <person name="Cros-Aarteil S."/>
            <person name="Calhoun S."/>
            <person name="Haridas S."/>
            <person name="Kuo A."/>
            <person name="Mondo S."/>
            <person name="Pangilinan J."/>
            <person name="Riley R."/>
            <person name="LaButti K."/>
            <person name="Andreopoulos B."/>
            <person name="Lipzen A."/>
            <person name="Chen C."/>
            <person name="Yan M."/>
            <person name="Daum C."/>
            <person name="Ng V."/>
            <person name="Clum A."/>
            <person name="Steindorff A."/>
            <person name="Ohm R.A."/>
            <person name="Martin F."/>
            <person name="Silar P."/>
            <person name="Natvig D.O."/>
            <person name="Lalanne C."/>
            <person name="Gautier V."/>
            <person name="Ament-Velasquez S.L."/>
            <person name="Kruys A."/>
            <person name="Hutchinson M.I."/>
            <person name="Powell A.J."/>
            <person name="Barry K."/>
            <person name="Miller A.N."/>
            <person name="Grigoriev I.V."/>
            <person name="Debuchy R."/>
            <person name="Gladieux P."/>
            <person name="Hiltunen Thoren M."/>
            <person name="Johannesson H."/>
        </authorList>
    </citation>
    <scope>NUCLEOTIDE SEQUENCE</scope>
    <source>
        <strain evidence="2">PSN309</strain>
    </source>
</reference>
<gene>
    <name evidence="2" type="ORF">QBC35DRAFT_535969</name>
</gene>
<keyword evidence="3" id="KW-1185">Reference proteome</keyword>
<evidence type="ECO:0000313" key="3">
    <source>
        <dbReference type="Proteomes" id="UP001302126"/>
    </source>
</evidence>
<comment type="caution">
    <text evidence="2">The sequence shown here is derived from an EMBL/GenBank/DDBJ whole genome shotgun (WGS) entry which is preliminary data.</text>
</comment>
<organism evidence="2 3">
    <name type="scientific">Podospora australis</name>
    <dbReference type="NCBI Taxonomy" id="1536484"/>
    <lineage>
        <taxon>Eukaryota</taxon>
        <taxon>Fungi</taxon>
        <taxon>Dikarya</taxon>
        <taxon>Ascomycota</taxon>
        <taxon>Pezizomycotina</taxon>
        <taxon>Sordariomycetes</taxon>
        <taxon>Sordariomycetidae</taxon>
        <taxon>Sordariales</taxon>
        <taxon>Podosporaceae</taxon>
        <taxon>Podospora</taxon>
    </lineage>
</organism>
<dbReference type="EMBL" id="MU864575">
    <property type="protein sequence ID" value="KAK4183124.1"/>
    <property type="molecule type" value="Genomic_DNA"/>
</dbReference>
<evidence type="ECO:0000313" key="2">
    <source>
        <dbReference type="EMBL" id="KAK4183124.1"/>
    </source>
</evidence>
<sequence length="305" mass="33874">MVRRTEGLSRSPTTEFSVEDKNGWTESRPGEVEPVQKDKLGAFTPGIKDIKVMETEDRLGGIGDKVQELLCSGQNNKRFCENHGNVEEIRRLFYSIQSSLQPQAQQARKSSRECLCTTGTDLYLFALESGGNVHDYKKTVGKTGIGSEGNVSSRHMVCERPPMWVGPFVAAHPLRVAFAPNNKAIERVWAWPNSLGHRALGEAPGRPPGSVSPRHHFHLLLHYSVQYGAASELQVGPLRTKKPQINFIFEHCSSRTRRRRNVLDCGKEKWAISAALGKDHGIVGKQCRRHGARSALLLAGRLMAC</sequence>
<evidence type="ECO:0000256" key="1">
    <source>
        <dbReference type="SAM" id="MobiDB-lite"/>
    </source>
</evidence>
<proteinExistence type="predicted"/>
<protein>
    <submittedName>
        <fullName evidence="2">Uncharacterized protein</fullName>
    </submittedName>
</protein>
<feature type="region of interest" description="Disordered" evidence="1">
    <location>
        <begin position="1"/>
        <end position="37"/>
    </location>
</feature>
<reference evidence="2" key="2">
    <citation type="submission" date="2023-05" db="EMBL/GenBank/DDBJ databases">
        <authorList>
            <consortium name="Lawrence Berkeley National Laboratory"/>
            <person name="Steindorff A."/>
            <person name="Hensen N."/>
            <person name="Bonometti L."/>
            <person name="Westerberg I."/>
            <person name="Brannstrom I.O."/>
            <person name="Guillou S."/>
            <person name="Cros-Aarteil S."/>
            <person name="Calhoun S."/>
            <person name="Haridas S."/>
            <person name="Kuo A."/>
            <person name="Mondo S."/>
            <person name="Pangilinan J."/>
            <person name="Riley R."/>
            <person name="Labutti K."/>
            <person name="Andreopoulos B."/>
            <person name="Lipzen A."/>
            <person name="Chen C."/>
            <person name="Yanf M."/>
            <person name="Daum C."/>
            <person name="Ng V."/>
            <person name="Clum A."/>
            <person name="Ohm R."/>
            <person name="Martin F."/>
            <person name="Silar P."/>
            <person name="Natvig D."/>
            <person name="Lalanne C."/>
            <person name="Gautier V."/>
            <person name="Ament-Velasquez S.L."/>
            <person name="Kruys A."/>
            <person name="Hutchinson M.I."/>
            <person name="Powell A.J."/>
            <person name="Barry K."/>
            <person name="Miller A.N."/>
            <person name="Grigoriev I.V."/>
            <person name="Debuchy R."/>
            <person name="Gladieux P."/>
            <person name="Thoren M.H."/>
            <person name="Johannesson H."/>
        </authorList>
    </citation>
    <scope>NUCLEOTIDE SEQUENCE</scope>
    <source>
        <strain evidence="2">PSN309</strain>
    </source>
</reference>
<dbReference type="Proteomes" id="UP001302126">
    <property type="component" value="Unassembled WGS sequence"/>
</dbReference>
<accession>A0AAN6WJ92</accession>
<name>A0AAN6WJ92_9PEZI</name>
<feature type="compositionally biased region" description="Basic and acidic residues" evidence="1">
    <location>
        <begin position="18"/>
        <end position="37"/>
    </location>
</feature>